<dbReference type="HOGENOM" id="CLU_140604_0_0_1"/>
<protein>
    <submittedName>
        <fullName evidence="2">Uncharacterized protein</fullName>
    </submittedName>
</protein>
<keyword evidence="3" id="KW-1185">Reference proteome</keyword>
<dbReference type="Gramene" id="ERN16714">
    <property type="protein sequence ID" value="ERN16714"/>
    <property type="gene ID" value="AMTR_s00183p00030310"/>
</dbReference>
<organism evidence="2 3">
    <name type="scientific">Amborella trichopoda</name>
    <dbReference type="NCBI Taxonomy" id="13333"/>
    <lineage>
        <taxon>Eukaryota</taxon>
        <taxon>Viridiplantae</taxon>
        <taxon>Streptophyta</taxon>
        <taxon>Embryophyta</taxon>
        <taxon>Tracheophyta</taxon>
        <taxon>Spermatophyta</taxon>
        <taxon>Magnoliopsida</taxon>
        <taxon>Amborellales</taxon>
        <taxon>Amborellaceae</taxon>
        <taxon>Amborella</taxon>
    </lineage>
</organism>
<gene>
    <name evidence="2" type="ORF">AMTR_s00183p00030310</name>
</gene>
<proteinExistence type="predicted"/>
<accession>U5D2Q8</accession>
<dbReference type="Proteomes" id="UP000017836">
    <property type="component" value="Unassembled WGS sequence"/>
</dbReference>
<sequence length="124" mass="13811">MASPSLIWNQIYALYPKPPPPPRRSPLPHKQPLRANLTTSSNAKVVATNSRSPEVETRIPRAPTPNASLRQLTMQEHPATFCNCIFVPRLVSTPLKSKLEASLVGSFSPRRYDIRGIEKLAKLT</sequence>
<evidence type="ECO:0000313" key="3">
    <source>
        <dbReference type="Proteomes" id="UP000017836"/>
    </source>
</evidence>
<feature type="compositionally biased region" description="Polar residues" evidence="1">
    <location>
        <begin position="36"/>
        <end position="52"/>
    </location>
</feature>
<dbReference type="EMBL" id="KI392415">
    <property type="protein sequence ID" value="ERN16714.1"/>
    <property type="molecule type" value="Genomic_DNA"/>
</dbReference>
<name>U5D2Q8_AMBTC</name>
<reference evidence="3" key="1">
    <citation type="journal article" date="2013" name="Science">
        <title>The Amborella genome and the evolution of flowering plants.</title>
        <authorList>
            <consortium name="Amborella Genome Project"/>
        </authorList>
    </citation>
    <scope>NUCLEOTIDE SEQUENCE [LARGE SCALE GENOMIC DNA]</scope>
</reference>
<evidence type="ECO:0000313" key="2">
    <source>
        <dbReference type="EMBL" id="ERN16714.1"/>
    </source>
</evidence>
<dbReference type="AlphaFoldDB" id="U5D2Q8"/>
<evidence type="ECO:0000256" key="1">
    <source>
        <dbReference type="SAM" id="MobiDB-lite"/>
    </source>
</evidence>
<feature type="region of interest" description="Disordered" evidence="1">
    <location>
        <begin position="17"/>
        <end position="65"/>
    </location>
</feature>